<organism evidence="1 2">
    <name type="scientific">Kitasatospora cheerisanensis KCTC 2395</name>
    <dbReference type="NCBI Taxonomy" id="1348663"/>
    <lineage>
        <taxon>Bacteria</taxon>
        <taxon>Bacillati</taxon>
        <taxon>Actinomycetota</taxon>
        <taxon>Actinomycetes</taxon>
        <taxon>Kitasatosporales</taxon>
        <taxon>Streptomycetaceae</taxon>
        <taxon>Kitasatospora</taxon>
    </lineage>
</organism>
<dbReference type="PATRIC" id="fig|1348663.4.peg.2438"/>
<dbReference type="AlphaFoldDB" id="A0A066YWX3"/>
<dbReference type="Proteomes" id="UP000027178">
    <property type="component" value="Unassembled WGS sequence"/>
</dbReference>
<reference evidence="1 2" key="1">
    <citation type="submission" date="2014-05" db="EMBL/GenBank/DDBJ databases">
        <title>Draft Genome Sequence of Kitasatospora cheerisanensis KCTC 2395.</title>
        <authorList>
            <person name="Nam D.H."/>
        </authorList>
    </citation>
    <scope>NUCLEOTIDE SEQUENCE [LARGE SCALE GENOMIC DNA]</scope>
    <source>
        <strain evidence="1 2">KCTC 2395</strain>
    </source>
</reference>
<accession>A0A066YWX3</accession>
<comment type="caution">
    <text evidence="1">The sequence shown here is derived from an EMBL/GenBank/DDBJ whole genome shotgun (WGS) entry which is preliminary data.</text>
</comment>
<keyword evidence="2" id="KW-1185">Reference proteome</keyword>
<protein>
    <submittedName>
        <fullName evidence="1">Uncharacterized protein</fullName>
    </submittedName>
</protein>
<dbReference type="EMBL" id="JNBY01000079">
    <property type="protein sequence ID" value="KDN85692.1"/>
    <property type="molecule type" value="Genomic_DNA"/>
</dbReference>
<sequence>MVAEEFSSDSRPTVGIAVDGRTLVIAPSREGGPDIIRVTLSPRPGNPGGDVFVLEKLDPVGGVLRSTEVGIPCANVRRVVEDLASWIDTFDPRAVADVGAATALM</sequence>
<gene>
    <name evidence="1" type="ORF">KCH_25200</name>
</gene>
<dbReference type="HOGENOM" id="CLU_2232925_0_0_11"/>
<evidence type="ECO:0000313" key="2">
    <source>
        <dbReference type="Proteomes" id="UP000027178"/>
    </source>
</evidence>
<evidence type="ECO:0000313" key="1">
    <source>
        <dbReference type="EMBL" id="KDN85692.1"/>
    </source>
</evidence>
<name>A0A066YWX3_9ACTN</name>
<proteinExistence type="predicted"/>